<dbReference type="InterPro" id="IPR036179">
    <property type="entry name" value="Ig-like_dom_sf"/>
</dbReference>
<keyword evidence="2" id="KW-1185">Reference proteome</keyword>
<gene>
    <name evidence="1" type="ORF">J437_LFUL002791</name>
</gene>
<dbReference type="InterPro" id="IPR013783">
    <property type="entry name" value="Ig-like_fold"/>
</dbReference>
<proteinExistence type="predicted"/>
<dbReference type="EMBL" id="KZ308120">
    <property type="protein sequence ID" value="KAG8222029.1"/>
    <property type="molecule type" value="Genomic_DNA"/>
</dbReference>
<reference evidence="1" key="1">
    <citation type="submission" date="2013-04" db="EMBL/GenBank/DDBJ databases">
        <authorList>
            <person name="Qu J."/>
            <person name="Murali S.C."/>
            <person name="Bandaranaike D."/>
            <person name="Bellair M."/>
            <person name="Blankenburg K."/>
            <person name="Chao H."/>
            <person name="Dinh H."/>
            <person name="Doddapaneni H."/>
            <person name="Downs B."/>
            <person name="Dugan-Rocha S."/>
            <person name="Elkadiri S."/>
            <person name="Gnanaolivu R.D."/>
            <person name="Hernandez B."/>
            <person name="Javaid M."/>
            <person name="Jayaseelan J.C."/>
            <person name="Lee S."/>
            <person name="Li M."/>
            <person name="Ming W."/>
            <person name="Munidasa M."/>
            <person name="Muniz J."/>
            <person name="Nguyen L."/>
            <person name="Ongeri F."/>
            <person name="Osuji N."/>
            <person name="Pu L.-L."/>
            <person name="Puazo M."/>
            <person name="Qu C."/>
            <person name="Quiroz J."/>
            <person name="Raj R."/>
            <person name="Weissenberger G."/>
            <person name="Xin Y."/>
            <person name="Zou X."/>
            <person name="Han Y."/>
            <person name="Richards S."/>
            <person name="Worley K."/>
            <person name="Muzny D."/>
            <person name="Gibbs R."/>
        </authorList>
    </citation>
    <scope>NUCLEOTIDE SEQUENCE</scope>
    <source>
        <strain evidence="1">Sampled in the wild</strain>
    </source>
</reference>
<evidence type="ECO:0000313" key="1">
    <source>
        <dbReference type="EMBL" id="KAG8222029.1"/>
    </source>
</evidence>
<organism evidence="1 2">
    <name type="scientific">Ladona fulva</name>
    <name type="common">Scarce chaser dragonfly</name>
    <name type="synonym">Libellula fulva</name>
    <dbReference type="NCBI Taxonomy" id="123851"/>
    <lineage>
        <taxon>Eukaryota</taxon>
        <taxon>Metazoa</taxon>
        <taxon>Ecdysozoa</taxon>
        <taxon>Arthropoda</taxon>
        <taxon>Hexapoda</taxon>
        <taxon>Insecta</taxon>
        <taxon>Pterygota</taxon>
        <taxon>Palaeoptera</taxon>
        <taxon>Odonata</taxon>
        <taxon>Epiprocta</taxon>
        <taxon>Anisoptera</taxon>
        <taxon>Libelluloidea</taxon>
        <taxon>Libellulidae</taxon>
        <taxon>Ladona</taxon>
    </lineage>
</organism>
<name>A0A8K0JTM1_LADFU</name>
<dbReference type="Gene3D" id="2.60.40.10">
    <property type="entry name" value="Immunoglobulins"/>
    <property type="match status" value="1"/>
</dbReference>
<sequence length="87" mass="9883">MIFSAGSFVRCFARIIKQEIEFDKRAAEKEEVRENATVSELIFTPSTDDDGKHVTCRAENPNVTGAYLEDTWKIEVVCKYNACMPFA</sequence>
<dbReference type="AlphaFoldDB" id="A0A8K0JTM1"/>
<reference evidence="1" key="2">
    <citation type="submission" date="2017-10" db="EMBL/GenBank/DDBJ databases">
        <title>Ladona fulva Genome sequencing and assembly.</title>
        <authorList>
            <person name="Murali S."/>
            <person name="Richards S."/>
            <person name="Bandaranaike D."/>
            <person name="Bellair M."/>
            <person name="Blankenburg K."/>
            <person name="Chao H."/>
            <person name="Dinh H."/>
            <person name="Doddapaneni H."/>
            <person name="Dugan-Rocha S."/>
            <person name="Elkadiri S."/>
            <person name="Gnanaolivu R."/>
            <person name="Hernandez B."/>
            <person name="Skinner E."/>
            <person name="Javaid M."/>
            <person name="Lee S."/>
            <person name="Li M."/>
            <person name="Ming W."/>
            <person name="Munidasa M."/>
            <person name="Muniz J."/>
            <person name="Nguyen L."/>
            <person name="Hughes D."/>
            <person name="Osuji N."/>
            <person name="Pu L.-L."/>
            <person name="Puazo M."/>
            <person name="Qu C."/>
            <person name="Quiroz J."/>
            <person name="Raj R."/>
            <person name="Weissenberger G."/>
            <person name="Xin Y."/>
            <person name="Zou X."/>
            <person name="Han Y."/>
            <person name="Worley K."/>
            <person name="Muzny D."/>
            <person name="Gibbs R."/>
        </authorList>
    </citation>
    <scope>NUCLEOTIDE SEQUENCE</scope>
    <source>
        <strain evidence="1">Sampled in the wild</strain>
    </source>
</reference>
<evidence type="ECO:0000313" key="2">
    <source>
        <dbReference type="Proteomes" id="UP000792457"/>
    </source>
</evidence>
<protein>
    <submittedName>
        <fullName evidence="1">Uncharacterized protein</fullName>
    </submittedName>
</protein>
<comment type="caution">
    <text evidence="1">The sequence shown here is derived from an EMBL/GenBank/DDBJ whole genome shotgun (WGS) entry which is preliminary data.</text>
</comment>
<dbReference type="OrthoDB" id="6624148at2759"/>
<accession>A0A8K0JTM1</accession>
<dbReference type="Proteomes" id="UP000792457">
    <property type="component" value="Unassembled WGS sequence"/>
</dbReference>
<dbReference type="SUPFAM" id="SSF48726">
    <property type="entry name" value="Immunoglobulin"/>
    <property type="match status" value="1"/>
</dbReference>